<evidence type="ECO:0000313" key="2">
    <source>
        <dbReference type="EMBL" id="GCC28147.1"/>
    </source>
</evidence>
<feature type="region of interest" description="Disordered" evidence="1">
    <location>
        <begin position="33"/>
        <end position="56"/>
    </location>
</feature>
<name>A0A401SCK2_CHIPU</name>
<evidence type="ECO:0000256" key="1">
    <source>
        <dbReference type="SAM" id="MobiDB-lite"/>
    </source>
</evidence>
<proteinExistence type="predicted"/>
<protein>
    <submittedName>
        <fullName evidence="2">Uncharacterized protein</fullName>
    </submittedName>
</protein>
<feature type="region of interest" description="Disordered" evidence="1">
    <location>
        <begin position="88"/>
        <end position="110"/>
    </location>
</feature>
<organism evidence="2 3">
    <name type="scientific">Chiloscyllium punctatum</name>
    <name type="common">Brownbanded bambooshark</name>
    <name type="synonym">Hemiscyllium punctatum</name>
    <dbReference type="NCBI Taxonomy" id="137246"/>
    <lineage>
        <taxon>Eukaryota</taxon>
        <taxon>Metazoa</taxon>
        <taxon>Chordata</taxon>
        <taxon>Craniata</taxon>
        <taxon>Vertebrata</taxon>
        <taxon>Chondrichthyes</taxon>
        <taxon>Elasmobranchii</taxon>
        <taxon>Galeomorphii</taxon>
        <taxon>Galeoidea</taxon>
        <taxon>Orectolobiformes</taxon>
        <taxon>Hemiscylliidae</taxon>
        <taxon>Chiloscyllium</taxon>
    </lineage>
</organism>
<evidence type="ECO:0000313" key="3">
    <source>
        <dbReference type="Proteomes" id="UP000287033"/>
    </source>
</evidence>
<reference evidence="2 3" key="1">
    <citation type="journal article" date="2018" name="Nat. Ecol. Evol.">
        <title>Shark genomes provide insights into elasmobranch evolution and the origin of vertebrates.</title>
        <authorList>
            <person name="Hara Y"/>
            <person name="Yamaguchi K"/>
            <person name="Onimaru K"/>
            <person name="Kadota M"/>
            <person name="Koyanagi M"/>
            <person name="Keeley SD"/>
            <person name="Tatsumi K"/>
            <person name="Tanaka K"/>
            <person name="Motone F"/>
            <person name="Kageyama Y"/>
            <person name="Nozu R"/>
            <person name="Adachi N"/>
            <person name="Nishimura O"/>
            <person name="Nakagawa R"/>
            <person name="Tanegashima C"/>
            <person name="Kiyatake I"/>
            <person name="Matsumoto R"/>
            <person name="Murakumo K"/>
            <person name="Nishida K"/>
            <person name="Terakita A"/>
            <person name="Kuratani S"/>
            <person name="Sato K"/>
            <person name="Hyodo S Kuraku.S."/>
        </authorList>
    </citation>
    <scope>NUCLEOTIDE SEQUENCE [LARGE SCALE GENOMIC DNA]</scope>
</reference>
<dbReference type="AlphaFoldDB" id="A0A401SCK2"/>
<comment type="caution">
    <text evidence="2">The sequence shown here is derived from an EMBL/GenBank/DDBJ whole genome shotgun (WGS) entry which is preliminary data.</text>
</comment>
<keyword evidence="3" id="KW-1185">Reference proteome</keyword>
<sequence>METGSEGLQWEWEQVLRVCSEIGNGFQDSAVGMGMGSKSLQQDGNGFAGGNRNGFQEPVTGVGMEMGSMRLQQEWEQVLRACSGKGNSFQDTAAEAGTGMASERLRWQRE</sequence>
<gene>
    <name evidence="2" type="ORF">chiPu_0006575</name>
</gene>
<dbReference type="EMBL" id="BEZZ01000192">
    <property type="protein sequence ID" value="GCC28147.1"/>
    <property type="molecule type" value="Genomic_DNA"/>
</dbReference>
<dbReference type="Proteomes" id="UP000287033">
    <property type="component" value="Unassembled WGS sequence"/>
</dbReference>
<accession>A0A401SCK2</accession>